<reference evidence="8" key="1">
    <citation type="journal article" date="2014" name="Int. J. Syst. Evol. Microbiol.">
        <title>Complete genome sequence of Corynebacterium casei LMG S-19264T (=DSM 44701T), isolated from a smear-ripened cheese.</title>
        <authorList>
            <consortium name="US DOE Joint Genome Institute (JGI-PGF)"/>
            <person name="Walter F."/>
            <person name="Albersmeier A."/>
            <person name="Kalinowski J."/>
            <person name="Ruckert C."/>
        </authorList>
    </citation>
    <scope>NUCLEOTIDE SEQUENCE</scope>
    <source>
        <strain evidence="8">CCM 7086</strain>
    </source>
</reference>
<keyword evidence="4 7" id="KW-0812">Transmembrane</keyword>
<keyword evidence="3" id="KW-1003">Cell membrane</keyword>
<comment type="caution">
    <text evidence="8">The sequence shown here is derived from an EMBL/GenBank/DDBJ whole genome shotgun (WGS) entry which is preliminary data.</text>
</comment>
<feature type="transmembrane region" description="Helical" evidence="7">
    <location>
        <begin position="290"/>
        <end position="310"/>
    </location>
</feature>
<keyword evidence="9" id="KW-1185">Reference proteome</keyword>
<dbReference type="AlphaFoldDB" id="A0A8J2XV54"/>
<feature type="transmembrane region" description="Helical" evidence="7">
    <location>
        <begin position="35"/>
        <end position="54"/>
    </location>
</feature>
<evidence type="ECO:0000313" key="8">
    <source>
        <dbReference type="EMBL" id="GGC09213.1"/>
    </source>
</evidence>
<evidence type="ECO:0000256" key="6">
    <source>
        <dbReference type="ARBA" id="ARBA00023136"/>
    </source>
</evidence>
<keyword evidence="6 7" id="KW-0472">Membrane</keyword>
<evidence type="ECO:0000256" key="5">
    <source>
        <dbReference type="ARBA" id="ARBA00022989"/>
    </source>
</evidence>
<comment type="subcellular location">
    <subcellularLocation>
        <location evidence="1">Membrane</location>
        <topology evidence="1">Multi-pass membrane protein</topology>
    </subcellularLocation>
</comment>
<sequence length="314" mass="33379">MNSPAAPALFSVIFIIAIGFGLAKMKWVRQEAIRDLSNLVFYVLTPALLFRTMMGVKLTELDYAPIAVYFLAVVIVFAVTLLMQGLTTLSSARALAHTFSNTVMIGIPLVGLVYGQEGLIALFTLISIHALVLMTGGTIVFELAAARQAGREGVSHSMGRTLAVAVKNSILHPVPIPIIAGVIYAQTGLPLPNMVDQPLQLMGQALGPMALLLVGVTLAYSKLSGNMLAALRIAIVKTVIHPAVFIACAWLLGLRGIPMAAMAMAAALPVGANVFLFTQRYQVAEDEVSASIALSTMLAFVSLPVILILLQRLM</sequence>
<protein>
    <submittedName>
        <fullName evidence="8">Permease</fullName>
    </submittedName>
</protein>
<keyword evidence="2" id="KW-0813">Transport</keyword>
<gene>
    <name evidence="8" type="ORF">GCM10007205_17940</name>
</gene>
<keyword evidence="5 7" id="KW-1133">Transmembrane helix</keyword>
<dbReference type="RefSeq" id="WP_188395874.1">
    <property type="nucleotide sequence ID" value="NZ_BMCG01000003.1"/>
</dbReference>
<dbReference type="Pfam" id="PF03547">
    <property type="entry name" value="Mem_trans"/>
    <property type="match status" value="1"/>
</dbReference>
<organism evidence="8 9">
    <name type="scientific">Oxalicibacterium flavum</name>
    <dbReference type="NCBI Taxonomy" id="179467"/>
    <lineage>
        <taxon>Bacteria</taxon>
        <taxon>Pseudomonadati</taxon>
        <taxon>Pseudomonadota</taxon>
        <taxon>Betaproteobacteria</taxon>
        <taxon>Burkholderiales</taxon>
        <taxon>Oxalobacteraceae</taxon>
        <taxon>Oxalicibacterium</taxon>
    </lineage>
</organism>
<dbReference type="PANTHER" id="PTHR36838:SF3">
    <property type="entry name" value="TRANSPORTER AUXIN EFFLUX CARRIER EC FAMILY"/>
    <property type="match status" value="1"/>
</dbReference>
<reference evidence="8" key="2">
    <citation type="submission" date="2020-09" db="EMBL/GenBank/DDBJ databases">
        <authorList>
            <person name="Sun Q."/>
            <person name="Sedlacek I."/>
        </authorList>
    </citation>
    <scope>NUCLEOTIDE SEQUENCE</scope>
    <source>
        <strain evidence="8">CCM 7086</strain>
    </source>
</reference>
<feature type="transmembrane region" description="Helical" evidence="7">
    <location>
        <begin position="6"/>
        <end position="23"/>
    </location>
</feature>
<dbReference type="EMBL" id="BMCG01000003">
    <property type="protein sequence ID" value="GGC09213.1"/>
    <property type="molecule type" value="Genomic_DNA"/>
</dbReference>
<name>A0A8J2XV54_9BURK</name>
<evidence type="ECO:0000313" key="9">
    <source>
        <dbReference type="Proteomes" id="UP000620266"/>
    </source>
</evidence>
<feature type="transmembrane region" description="Helical" evidence="7">
    <location>
        <begin position="259"/>
        <end position="278"/>
    </location>
</feature>
<dbReference type="InterPro" id="IPR004776">
    <property type="entry name" value="Mem_transp_PIN-like"/>
</dbReference>
<evidence type="ECO:0000256" key="4">
    <source>
        <dbReference type="ARBA" id="ARBA00022692"/>
    </source>
</evidence>
<feature type="transmembrane region" description="Helical" evidence="7">
    <location>
        <begin position="233"/>
        <end position="253"/>
    </location>
</feature>
<evidence type="ECO:0000256" key="7">
    <source>
        <dbReference type="SAM" id="Phobius"/>
    </source>
</evidence>
<evidence type="ECO:0000256" key="3">
    <source>
        <dbReference type="ARBA" id="ARBA00022475"/>
    </source>
</evidence>
<feature type="transmembrane region" description="Helical" evidence="7">
    <location>
        <begin position="205"/>
        <end position="221"/>
    </location>
</feature>
<dbReference type="PANTHER" id="PTHR36838">
    <property type="entry name" value="AUXIN EFFLUX CARRIER FAMILY PROTEIN"/>
    <property type="match status" value="1"/>
</dbReference>
<feature type="transmembrane region" description="Helical" evidence="7">
    <location>
        <begin position="95"/>
        <end position="114"/>
    </location>
</feature>
<feature type="transmembrane region" description="Helical" evidence="7">
    <location>
        <begin position="162"/>
        <end position="185"/>
    </location>
</feature>
<accession>A0A8J2XV54</accession>
<dbReference type="GO" id="GO:0055085">
    <property type="term" value="P:transmembrane transport"/>
    <property type="evidence" value="ECO:0007669"/>
    <property type="project" value="InterPro"/>
</dbReference>
<dbReference type="GO" id="GO:0016020">
    <property type="term" value="C:membrane"/>
    <property type="evidence" value="ECO:0007669"/>
    <property type="project" value="UniProtKB-SubCell"/>
</dbReference>
<feature type="transmembrane region" description="Helical" evidence="7">
    <location>
        <begin position="120"/>
        <end position="141"/>
    </location>
</feature>
<dbReference type="Proteomes" id="UP000620266">
    <property type="component" value="Unassembled WGS sequence"/>
</dbReference>
<feature type="transmembrane region" description="Helical" evidence="7">
    <location>
        <begin position="66"/>
        <end position="83"/>
    </location>
</feature>
<evidence type="ECO:0000256" key="1">
    <source>
        <dbReference type="ARBA" id="ARBA00004141"/>
    </source>
</evidence>
<evidence type="ECO:0000256" key="2">
    <source>
        <dbReference type="ARBA" id="ARBA00022448"/>
    </source>
</evidence>
<proteinExistence type="predicted"/>